<proteinExistence type="predicted"/>
<reference evidence="2 3" key="1">
    <citation type="submission" date="2016-11" db="EMBL/GenBank/DDBJ databases">
        <authorList>
            <person name="Jaros S."/>
            <person name="Januszkiewicz K."/>
            <person name="Wedrychowicz H."/>
        </authorList>
    </citation>
    <scope>NUCLEOTIDE SEQUENCE [LARGE SCALE GENOMIC DNA]</scope>
    <source>
        <strain evidence="2 3">DSM 6191</strain>
    </source>
</reference>
<accession>A0A1M6A163</accession>
<dbReference type="AlphaFoldDB" id="A0A1M6A163"/>
<name>A0A1M6A163_9CLOT</name>
<dbReference type="Proteomes" id="UP000184241">
    <property type="component" value="Unassembled WGS sequence"/>
</dbReference>
<keyword evidence="1" id="KW-1133">Transmembrane helix</keyword>
<gene>
    <name evidence="2" type="ORF">SAMN02745941_03574</name>
</gene>
<feature type="transmembrane region" description="Helical" evidence="1">
    <location>
        <begin position="194"/>
        <end position="213"/>
    </location>
</feature>
<keyword evidence="1" id="KW-0472">Membrane</keyword>
<dbReference type="EMBL" id="FQXU01000012">
    <property type="protein sequence ID" value="SHI30234.1"/>
    <property type="molecule type" value="Genomic_DNA"/>
</dbReference>
<evidence type="ECO:0000313" key="3">
    <source>
        <dbReference type="Proteomes" id="UP000184241"/>
    </source>
</evidence>
<sequence length="259" mass="29468">MNKEIAKLLNENTYDEDEIESYMSFSDIDDNSLNRITNDVRTRIARGGLKKSGLRVQEMLEQGEFIEKTIKGTDIDVLEDSIMINMIAKIPFMSGDGYSFNRLMFCTNKRIMITSANYYNNPFVTESYLKEEIKKISLGKKVKRQFRLKRLLESNLSLTKALITLVAAIPFLFSIGAAGGTLAAGIYFATKSEVLALLGFYSAILGLGYIVVVRPKLITEVLLETKDGKSYDVIIRNEDYKEIHEYLNTFLVRGEEFDR</sequence>
<protein>
    <submittedName>
        <fullName evidence="2">Uncharacterized protein</fullName>
    </submittedName>
</protein>
<organism evidence="2 3">
    <name type="scientific">Clostridium intestinale DSM 6191</name>
    <dbReference type="NCBI Taxonomy" id="1121320"/>
    <lineage>
        <taxon>Bacteria</taxon>
        <taxon>Bacillati</taxon>
        <taxon>Bacillota</taxon>
        <taxon>Clostridia</taxon>
        <taxon>Eubacteriales</taxon>
        <taxon>Clostridiaceae</taxon>
        <taxon>Clostridium</taxon>
    </lineage>
</organism>
<dbReference type="RefSeq" id="WP_073021701.1">
    <property type="nucleotide sequence ID" value="NZ_FQXU01000012.1"/>
</dbReference>
<feature type="transmembrane region" description="Helical" evidence="1">
    <location>
        <begin position="161"/>
        <end position="188"/>
    </location>
</feature>
<evidence type="ECO:0000313" key="2">
    <source>
        <dbReference type="EMBL" id="SHI30234.1"/>
    </source>
</evidence>
<keyword evidence="1" id="KW-0812">Transmembrane</keyword>
<evidence type="ECO:0000256" key="1">
    <source>
        <dbReference type="SAM" id="Phobius"/>
    </source>
</evidence>